<keyword evidence="3" id="KW-1185">Reference proteome</keyword>
<dbReference type="EMBL" id="JAWQEG010002385">
    <property type="protein sequence ID" value="KAK3872375.1"/>
    <property type="molecule type" value="Genomic_DNA"/>
</dbReference>
<dbReference type="GO" id="GO:0006369">
    <property type="term" value="P:termination of RNA polymerase II transcription"/>
    <property type="evidence" value="ECO:0007669"/>
    <property type="project" value="InterPro"/>
</dbReference>
<dbReference type="InterPro" id="IPR008942">
    <property type="entry name" value="ENTH_VHS"/>
</dbReference>
<feature type="domain" description="CID" evidence="1">
    <location>
        <begin position="4"/>
        <end position="132"/>
    </location>
</feature>
<dbReference type="InterPro" id="IPR047415">
    <property type="entry name" value="Pcf11_CID"/>
</dbReference>
<dbReference type="InterPro" id="IPR045154">
    <property type="entry name" value="PCF11-like"/>
</dbReference>
<protein>
    <recommendedName>
        <fullName evidence="1">CID domain-containing protein</fullName>
    </recommendedName>
</protein>
<accession>A0AAE1FFD7</accession>
<dbReference type="CDD" id="cd16982">
    <property type="entry name" value="CID_Pcf11"/>
    <property type="match status" value="1"/>
</dbReference>
<evidence type="ECO:0000313" key="2">
    <source>
        <dbReference type="EMBL" id="KAK3872375.1"/>
    </source>
</evidence>
<dbReference type="Pfam" id="PF04818">
    <property type="entry name" value="CID"/>
    <property type="match status" value="1"/>
</dbReference>
<dbReference type="GO" id="GO:0005737">
    <property type="term" value="C:cytoplasm"/>
    <property type="evidence" value="ECO:0007669"/>
    <property type="project" value="TreeGrafter"/>
</dbReference>
<sequence>MNTDEDEIAGEYRSSLKDLILNSKPLITMLTMLAEENKTHAAVIVKVIEVHIKEVSGAQKLPCMYLIDSIMKNVGREYIRLFGHIIISIFCNVFEKVDERTRKKLYELRTTWNEVFPKSRLYGLDVKVQTLDPAWPLPSVTLSTTPSSKPNIHINPNMIKPGGVKGAPLAMPSSTKNKLKDMEILKLKREEELLALEHQKLMLEKKKFLLEQNRHAKTETDTTTPVVS</sequence>
<dbReference type="Proteomes" id="UP001286313">
    <property type="component" value="Unassembled WGS sequence"/>
</dbReference>
<dbReference type="PANTHER" id="PTHR15921:SF3">
    <property type="entry name" value="PRE-MRNA CLEAVAGE COMPLEX 2 PROTEIN PCF11"/>
    <property type="match status" value="1"/>
</dbReference>
<organism evidence="2 3">
    <name type="scientific">Petrolisthes cinctipes</name>
    <name type="common">Flat porcelain crab</name>
    <dbReference type="NCBI Taxonomy" id="88211"/>
    <lineage>
        <taxon>Eukaryota</taxon>
        <taxon>Metazoa</taxon>
        <taxon>Ecdysozoa</taxon>
        <taxon>Arthropoda</taxon>
        <taxon>Crustacea</taxon>
        <taxon>Multicrustacea</taxon>
        <taxon>Malacostraca</taxon>
        <taxon>Eumalacostraca</taxon>
        <taxon>Eucarida</taxon>
        <taxon>Decapoda</taxon>
        <taxon>Pleocyemata</taxon>
        <taxon>Anomura</taxon>
        <taxon>Galatheoidea</taxon>
        <taxon>Porcellanidae</taxon>
        <taxon>Petrolisthes</taxon>
    </lineage>
</organism>
<proteinExistence type="predicted"/>
<dbReference type="AlphaFoldDB" id="A0AAE1FFD7"/>
<dbReference type="GO" id="GO:0005849">
    <property type="term" value="C:mRNA cleavage factor complex"/>
    <property type="evidence" value="ECO:0007669"/>
    <property type="project" value="TreeGrafter"/>
</dbReference>
<evidence type="ECO:0000313" key="3">
    <source>
        <dbReference type="Proteomes" id="UP001286313"/>
    </source>
</evidence>
<dbReference type="GO" id="GO:0031124">
    <property type="term" value="P:mRNA 3'-end processing"/>
    <property type="evidence" value="ECO:0007669"/>
    <property type="project" value="InterPro"/>
</dbReference>
<dbReference type="SUPFAM" id="SSF48464">
    <property type="entry name" value="ENTH/VHS domain"/>
    <property type="match status" value="1"/>
</dbReference>
<dbReference type="GO" id="GO:0000993">
    <property type="term" value="F:RNA polymerase II complex binding"/>
    <property type="evidence" value="ECO:0007669"/>
    <property type="project" value="InterPro"/>
</dbReference>
<dbReference type="Gene3D" id="1.25.40.90">
    <property type="match status" value="1"/>
</dbReference>
<gene>
    <name evidence="2" type="ORF">Pcinc_022590</name>
</gene>
<comment type="caution">
    <text evidence="2">The sequence shown here is derived from an EMBL/GenBank/DDBJ whole genome shotgun (WGS) entry which is preliminary data.</text>
</comment>
<reference evidence="2" key="1">
    <citation type="submission" date="2023-10" db="EMBL/GenBank/DDBJ databases">
        <title>Genome assemblies of two species of porcelain crab, Petrolisthes cinctipes and Petrolisthes manimaculis (Anomura: Porcellanidae).</title>
        <authorList>
            <person name="Angst P."/>
        </authorList>
    </citation>
    <scope>NUCLEOTIDE SEQUENCE</scope>
    <source>
        <strain evidence="2">PB745_01</strain>
        <tissue evidence="2">Gill</tissue>
    </source>
</reference>
<dbReference type="PANTHER" id="PTHR15921">
    <property type="entry name" value="PRE-MRNA CLEAVAGE COMPLEX II"/>
    <property type="match status" value="1"/>
</dbReference>
<evidence type="ECO:0000259" key="1">
    <source>
        <dbReference type="PROSITE" id="PS51391"/>
    </source>
</evidence>
<name>A0AAE1FFD7_PETCI</name>
<dbReference type="SMART" id="SM00582">
    <property type="entry name" value="RPR"/>
    <property type="match status" value="1"/>
</dbReference>
<dbReference type="GO" id="GO:0003729">
    <property type="term" value="F:mRNA binding"/>
    <property type="evidence" value="ECO:0007669"/>
    <property type="project" value="InterPro"/>
</dbReference>
<dbReference type="PROSITE" id="PS51391">
    <property type="entry name" value="CID"/>
    <property type="match status" value="1"/>
</dbReference>
<dbReference type="InterPro" id="IPR006569">
    <property type="entry name" value="CID_dom"/>
</dbReference>